<accession>A0A9D9HPU2</accession>
<reference evidence="1" key="1">
    <citation type="submission" date="2020-10" db="EMBL/GenBank/DDBJ databases">
        <authorList>
            <person name="Gilroy R."/>
        </authorList>
    </citation>
    <scope>NUCLEOTIDE SEQUENCE</scope>
    <source>
        <strain evidence="1">10532</strain>
    </source>
</reference>
<name>A0A9D9HPU2_9SPIR</name>
<evidence type="ECO:0000313" key="2">
    <source>
        <dbReference type="Proteomes" id="UP000823638"/>
    </source>
</evidence>
<gene>
    <name evidence="1" type="ORF">IAA81_06830</name>
</gene>
<dbReference type="Proteomes" id="UP000823638">
    <property type="component" value="Unassembled WGS sequence"/>
</dbReference>
<dbReference type="SUPFAM" id="SSF48371">
    <property type="entry name" value="ARM repeat"/>
    <property type="match status" value="1"/>
</dbReference>
<dbReference type="InterPro" id="IPR016024">
    <property type="entry name" value="ARM-type_fold"/>
</dbReference>
<evidence type="ECO:0000313" key="1">
    <source>
        <dbReference type="EMBL" id="MBO8457926.1"/>
    </source>
</evidence>
<proteinExistence type="predicted"/>
<protein>
    <recommendedName>
        <fullName evidence="3">HEAT repeat domain-containing protein</fullName>
    </recommendedName>
</protein>
<reference evidence="1" key="2">
    <citation type="journal article" date="2021" name="PeerJ">
        <title>Extensive microbial diversity within the chicken gut microbiome revealed by metagenomics and culture.</title>
        <authorList>
            <person name="Gilroy R."/>
            <person name="Ravi A."/>
            <person name="Getino M."/>
            <person name="Pursley I."/>
            <person name="Horton D.L."/>
            <person name="Alikhan N.F."/>
            <person name="Baker D."/>
            <person name="Gharbi K."/>
            <person name="Hall N."/>
            <person name="Watson M."/>
            <person name="Adriaenssens E.M."/>
            <person name="Foster-Nyarko E."/>
            <person name="Jarju S."/>
            <person name="Secka A."/>
            <person name="Antonio M."/>
            <person name="Oren A."/>
            <person name="Chaudhuri R.R."/>
            <person name="La Ragione R."/>
            <person name="Hildebrand F."/>
            <person name="Pallen M.J."/>
        </authorList>
    </citation>
    <scope>NUCLEOTIDE SEQUENCE</scope>
    <source>
        <strain evidence="1">10532</strain>
    </source>
</reference>
<dbReference type="EMBL" id="JADIMM010000080">
    <property type="protein sequence ID" value="MBO8457926.1"/>
    <property type="molecule type" value="Genomic_DNA"/>
</dbReference>
<dbReference type="AlphaFoldDB" id="A0A9D9HPU2"/>
<organism evidence="1 2">
    <name type="scientific">Candidatus Gallitreponema excrementavium</name>
    <dbReference type="NCBI Taxonomy" id="2840840"/>
    <lineage>
        <taxon>Bacteria</taxon>
        <taxon>Pseudomonadati</taxon>
        <taxon>Spirochaetota</taxon>
        <taxon>Spirochaetia</taxon>
        <taxon>Spirochaetales</taxon>
        <taxon>Candidatus Gallitreponema</taxon>
    </lineage>
</organism>
<comment type="caution">
    <text evidence="1">The sequence shown here is derived from an EMBL/GenBank/DDBJ whole genome shotgun (WGS) entry which is preliminary data.</text>
</comment>
<evidence type="ECO:0008006" key="3">
    <source>
        <dbReference type="Google" id="ProtNLM"/>
    </source>
</evidence>
<sequence>MRRGLITFLILFMYISIFAQEDSVVLSYRRNFIRASLITKIELIQDAGKIQERDMSPLYAEALDFVLSYAPVLGEDSNLEKLALTVSGFLGVNGSSPELFEPSWKLFEVYGSSEIKTNILKAIPFLVDENNRNLAVENINNYLAQQIDRQSQGMVFDKNVVSEAVSALGILSDSSSFDVLYKGVMTFSDNELILLCFDSLANLEGLVRENISRMLSMGSYQDKLKVFRMAVSSSYVDDITRGELAEEALEAALNADKDNEDQSALELRYEAVSVITDVKWVKASPLAIKHFYLAQDDYRRGNATISMFVDSIKCLGVMGTAEAAQSLSIYLGLLNSEMEQTKNYNEQVLLAIIKSLGDLGDKSAFDYLLYVSYLDYPESIKVASRDALERLKW</sequence>